<feature type="region of interest" description="Disordered" evidence="1">
    <location>
        <begin position="778"/>
        <end position="809"/>
    </location>
</feature>
<dbReference type="EMBL" id="MLAK01000673">
    <property type="protein sequence ID" value="OHT08222.1"/>
    <property type="molecule type" value="Genomic_DNA"/>
</dbReference>
<reference evidence="2" key="1">
    <citation type="submission" date="2016-10" db="EMBL/GenBank/DDBJ databases">
        <authorList>
            <person name="Benchimol M."/>
            <person name="Almeida L.G."/>
            <person name="Vasconcelos A.T."/>
            <person name="Perreira-Neves A."/>
            <person name="Rosa I.A."/>
            <person name="Tasca T."/>
            <person name="Bogo M.R."/>
            <person name="de Souza W."/>
        </authorList>
    </citation>
    <scope>NUCLEOTIDE SEQUENCE [LARGE SCALE GENOMIC DNA]</scope>
    <source>
        <strain evidence="2">K</strain>
    </source>
</reference>
<evidence type="ECO:0000313" key="2">
    <source>
        <dbReference type="EMBL" id="OHT08222.1"/>
    </source>
</evidence>
<dbReference type="InterPro" id="IPR036186">
    <property type="entry name" value="Serpin_sf"/>
</dbReference>
<organism evidence="2 3">
    <name type="scientific">Tritrichomonas foetus</name>
    <dbReference type="NCBI Taxonomy" id="1144522"/>
    <lineage>
        <taxon>Eukaryota</taxon>
        <taxon>Metamonada</taxon>
        <taxon>Parabasalia</taxon>
        <taxon>Tritrichomonadida</taxon>
        <taxon>Tritrichomonadidae</taxon>
        <taxon>Tritrichomonas</taxon>
    </lineage>
</organism>
<accession>A0A1J4KF49</accession>
<comment type="caution">
    <text evidence="2">The sequence shown here is derived from an EMBL/GenBank/DDBJ whole genome shotgun (WGS) entry which is preliminary data.</text>
</comment>
<dbReference type="InterPro" id="IPR023795">
    <property type="entry name" value="Serpin_CS"/>
</dbReference>
<dbReference type="Gene3D" id="2.30.39.10">
    <property type="entry name" value="Alpha-1-antitrypsin, domain 1"/>
    <property type="match status" value="1"/>
</dbReference>
<dbReference type="Proteomes" id="UP000179807">
    <property type="component" value="Unassembled WGS sequence"/>
</dbReference>
<sequence>MNSYFTDLNYLYSKYIDIPALVIQAIYDSHDDRSLDDVESVLNSRDSSDFIMESEEAKQLQLVYPLATKKEIDSAISDLNDDMFMSSRLYAKYFIKRETSLFTNLPENVSILKIKKIRIIQSNVIKDAFKNIIKEISQNLKYDEAWFLNSTISNISSIAKTFGFNHVYESKALPGIVIVSIHDYKINNLFSFFNKKKISKLGLEENKIHEISESNSFKRLFEVHSNYDPSVLIKKYIIRKFNLLDTLNSTPCKDIKELTKLKDSDESTGFIIDLSHFDNQSAYKLFKKLFNHIQNHRVAIVHFVFPRFWKGNCTRNSILKFLKNSLEKTQIKVNTQVPCLLKLEFIQLVSPSRTFQFAPPQNYNDIKPKKIPTRPFKFIPPSAVNADDTTPKPNAAADGNPPFFTPPSDAKTSLIFTPPNKVNNDAIPKKKLDFIPPENVNKLQPTFSKKTTNVANRKIYKVLDDIFSVLPEYFKDIRNMDNFIISPTTFLHATAALYSLTNKKSSNSIVKEINYIIQNYNGNFDYKCTVFQKKLRKVSLPETVFVQFNQTKLIPEINKIAKTNLGANFDICDIKLDPHRIQSLVLSTAKIQPKLNMTFVENNEISNIYNSWFTFNNDLIPTHFYVAFNQKLLFSAQKNYQIVSLPFETGDLGITIFLPSTRLTLQRISKELSLNFLLGKFETMTEHYFGKVVMPFIDFEYTSSNATKNVEKMKKLDYVVQTMRLVINPLNSTSPTKGTKSENENIFVINHPFLFIIHEYENQKPTCNIRFIGTCTEPATSSPPPVSPKWPPQFISPSKPETKHESLQSEDSSVGVLKRQHSQPVNLLLVIEKLQNEFPYYSKEVIQKVVEAFTVPNYHGAFNILDQHNPSDFDCNTRKGKLLLLFPLATEEQLEETLLQDFPNEELYINYLNEKIFGNTFGIQIGTTDSIKIKTIVEFDMHGIRPQEIEKQIYNLIIKCDESLVDQIHFIPGKGIHSANMPIFRQLVFCVCAMKHLEALPCPLNAGVFIVRMKHYFQYPEIEKTKENKAVQKLYPNLPLIVCDFLTKPTRTFEEIKKIGDRISKLFTDSKVVRNKNTELKQLDSCQTINMVGFVENEFNSLEDLNFQKRDDKTDILQKIVKLDLTYTSQTKAERNITRFVVALGNNQIQELILSFEMDEIGKQKAEYIVGFVNNQVNLLKIKSKIQLITDTFGNVHCTNQHRSKLSVQSNAKYCK</sequence>
<keyword evidence="3" id="KW-1185">Reference proteome</keyword>
<dbReference type="AlphaFoldDB" id="A0A1J4KF49"/>
<evidence type="ECO:0000256" key="1">
    <source>
        <dbReference type="SAM" id="MobiDB-lite"/>
    </source>
</evidence>
<feature type="compositionally biased region" description="Pro residues" evidence="1">
    <location>
        <begin position="781"/>
        <end position="791"/>
    </location>
</feature>
<dbReference type="SUPFAM" id="SSF160443">
    <property type="entry name" value="SMR domain-like"/>
    <property type="match status" value="1"/>
</dbReference>
<dbReference type="GeneID" id="94837771"/>
<dbReference type="InterPro" id="IPR042185">
    <property type="entry name" value="Serpin_sf_2"/>
</dbReference>
<dbReference type="InterPro" id="IPR036063">
    <property type="entry name" value="Smr_dom_sf"/>
</dbReference>
<protein>
    <submittedName>
        <fullName evidence="2">Uncharacterized protein</fullName>
    </submittedName>
</protein>
<dbReference type="RefSeq" id="XP_068361358.1">
    <property type="nucleotide sequence ID" value="XM_068503067.1"/>
</dbReference>
<dbReference type="VEuPathDB" id="TrichDB:TRFO_23294"/>
<dbReference type="PROSITE" id="PS00284">
    <property type="entry name" value="SERPIN"/>
    <property type="match status" value="1"/>
</dbReference>
<gene>
    <name evidence="2" type="ORF">TRFO_23294</name>
</gene>
<evidence type="ECO:0000313" key="3">
    <source>
        <dbReference type="Proteomes" id="UP000179807"/>
    </source>
</evidence>
<proteinExistence type="predicted"/>
<name>A0A1J4KF49_9EUKA</name>
<dbReference type="SUPFAM" id="SSF56574">
    <property type="entry name" value="Serpins"/>
    <property type="match status" value="1"/>
</dbReference>